<evidence type="ECO:0000313" key="2">
    <source>
        <dbReference type="EMBL" id="GGP27043.1"/>
    </source>
</evidence>
<name>A0ABQ2PN75_9NEIS</name>
<gene>
    <name evidence="2" type="ORF">GCM10010971_28620</name>
</gene>
<organism evidence="2 3">
    <name type="scientific">Silvimonas amylolytica</name>
    <dbReference type="NCBI Taxonomy" id="449663"/>
    <lineage>
        <taxon>Bacteria</taxon>
        <taxon>Pseudomonadati</taxon>
        <taxon>Pseudomonadota</taxon>
        <taxon>Betaproteobacteria</taxon>
        <taxon>Neisseriales</taxon>
        <taxon>Chitinibacteraceae</taxon>
        <taxon>Silvimonas</taxon>
    </lineage>
</organism>
<evidence type="ECO:0000313" key="3">
    <source>
        <dbReference type="Proteomes" id="UP000621859"/>
    </source>
</evidence>
<feature type="domain" description="NAD(P)-binding" evidence="1">
    <location>
        <begin position="7"/>
        <end position="197"/>
    </location>
</feature>
<keyword evidence="3" id="KW-1185">Reference proteome</keyword>
<accession>A0ABQ2PN75</accession>
<sequence>MKIVVLGATGATGRQVVEQALAQGDQVVAYVRNAQAITARPGLQVMAGQLTDAAVLKAAISGTDAVLVCLGTRKKKPVDLMQSGLPLIIQAMKQTGVLRLVLVSAYGVGETARTAGLIARIVYRTWVPTVYRDKALSEALLPDSGLQWTGLYPVGLTNGPPADVIEVRPMARVQKVSGLPMISRANLARVMLDVARDDTTIGQKLLVTSKGSVR</sequence>
<dbReference type="Gene3D" id="3.40.50.720">
    <property type="entry name" value="NAD(P)-binding Rossmann-like Domain"/>
    <property type="match status" value="1"/>
</dbReference>
<dbReference type="RefSeq" id="WP_188695116.1">
    <property type="nucleotide sequence ID" value="NZ_BMLY01000004.1"/>
</dbReference>
<comment type="caution">
    <text evidence="2">The sequence shown here is derived from an EMBL/GenBank/DDBJ whole genome shotgun (WGS) entry which is preliminary data.</text>
</comment>
<dbReference type="Proteomes" id="UP000621859">
    <property type="component" value="Unassembled WGS sequence"/>
</dbReference>
<dbReference type="Pfam" id="PF13460">
    <property type="entry name" value="NAD_binding_10"/>
    <property type="match status" value="1"/>
</dbReference>
<evidence type="ECO:0000259" key="1">
    <source>
        <dbReference type="Pfam" id="PF13460"/>
    </source>
</evidence>
<dbReference type="InterPro" id="IPR036291">
    <property type="entry name" value="NAD(P)-bd_dom_sf"/>
</dbReference>
<dbReference type="EMBL" id="BMLY01000004">
    <property type="protein sequence ID" value="GGP27043.1"/>
    <property type="molecule type" value="Genomic_DNA"/>
</dbReference>
<dbReference type="InterPro" id="IPR016040">
    <property type="entry name" value="NAD(P)-bd_dom"/>
</dbReference>
<protein>
    <recommendedName>
        <fullName evidence="1">NAD(P)-binding domain-containing protein</fullName>
    </recommendedName>
</protein>
<dbReference type="SUPFAM" id="SSF51735">
    <property type="entry name" value="NAD(P)-binding Rossmann-fold domains"/>
    <property type="match status" value="1"/>
</dbReference>
<reference evidence="3" key="1">
    <citation type="journal article" date="2019" name="Int. J. Syst. Evol. Microbiol.">
        <title>The Global Catalogue of Microorganisms (GCM) 10K type strain sequencing project: providing services to taxonomists for standard genome sequencing and annotation.</title>
        <authorList>
            <consortium name="The Broad Institute Genomics Platform"/>
            <consortium name="The Broad Institute Genome Sequencing Center for Infectious Disease"/>
            <person name="Wu L."/>
            <person name="Ma J."/>
        </authorList>
    </citation>
    <scope>NUCLEOTIDE SEQUENCE [LARGE SCALE GENOMIC DNA]</scope>
    <source>
        <strain evidence="3">CGMCC 1.8860</strain>
    </source>
</reference>
<proteinExistence type="predicted"/>
<dbReference type="PANTHER" id="PTHR15020:SF50">
    <property type="entry name" value="UPF0659 PROTEIN YMR090W"/>
    <property type="match status" value="1"/>
</dbReference>
<dbReference type="PANTHER" id="PTHR15020">
    <property type="entry name" value="FLAVIN REDUCTASE-RELATED"/>
    <property type="match status" value="1"/>
</dbReference>